<reference evidence="1" key="1">
    <citation type="submission" date="2017-04" db="EMBL/GenBank/DDBJ databases">
        <authorList>
            <person name="Porter S."/>
            <person name="Friesen M.L."/>
            <person name="Faber-Hammond J."/>
        </authorList>
    </citation>
    <scope>NUCLEOTIDE SEQUENCE</scope>
    <source>
        <strain evidence="1">Str16</strain>
    </source>
</reference>
<evidence type="ECO:0000313" key="1">
    <source>
        <dbReference type="EMBL" id="PLT97811.1"/>
    </source>
</evidence>
<dbReference type="OMA" id="QTTIEIF"/>
<gene>
    <name evidence="1" type="ORF">BMJ33_25005</name>
    <name evidence="2" type="ORF">EMEDMD4_130024</name>
</gene>
<sequence length="200" mass="22566">MRSRTTVELFQYWNDVRGNRDLPRRDEIQPGDIRSLLPNVFILQTEPAGGIYFRLAGTNICSLFGNELRHRQFSSLWRGDQQEDIGRIARQAIESCTPIVLAASGATAAGDWLDLEILMTPLASRDGKGDRVLGALSPLSGPMWLHMMPLQHLMLEQVQENSEVPEMLTRAGNTVIRLDTHRSPIRRAQHLPVFEGGRRN</sequence>
<dbReference type="PIRSF" id="PIRSF031878">
    <property type="entry name" value="UCP031878"/>
    <property type="match status" value="1"/>
</dbReference>
<organism evidence="2">
    <name type="scientific">Sinorhizobium medicae</name>
    <dbReference type="NCBI Taxonomy" id="110321"/>
    <lineage>
        <taxon>Bacteria</taxon>
        <taxon>Pseudomonadati</taxon>
        <taxon>Pseudomonadota</taxon>
        <taxon>Alphaproteobacteria</taxon>
        <taxon>Hyphomicrobiales</taxon>
        <taxon>Rhizobiaceae</taxon>
        <taxon>Sinorhizobium/Ensifer group</taxon>
        <taxon>Sinorhizobium</taxon>
    </lineage>
</organism>
<dbReference type="RefSeq" id="WP_011975221.1">
    <property type="nucleotide sequence ID" value="NZ_ATYC01000022.1"/>
</dbReference>
<dbReference type="EMBL" id="CABFNB010000035">
    <property type="protein sequence ID" value="VTZ59973.1"/>
    <property type="molecule type" value="Genomic_DNA"/>
</dbReference>
<proteinExistence type="predicted"/>
<dbReference type="AlphaFoldDB" id="A0A508WRT8"/>
<dbReference type="InterPro" id="IPR009922">
    <property type="entry name" value="DUF1457"/>
</dbReference>
<evidence type="ECO:0000313" key="2">
    <source>
        <dbReference type="EMBL" id="VTZ59973.1"/>
    </source>
</evidence>
<accession>A0A508WRT8</accession>
<keyword evidence="3" id="KW-1185">Reference proteome</keyword>
<dbReference type="Proteomes" id="UP001190825">
    <property type="component" value="Unassembled WGS sequence"/>
</dbReference>
<dbReference type="GeneID" id="61612172"/>
<name>A0A508WRT8_9HYPH</name>
<dbReference type="Pfam" id="PF07310">
    <property type="entry name" value="PAS_5"/>
    <property type="match status" value="1"/>
</dbReference>
<dbReference type="Proteomes" id="UP000507954">
    <property type="component" value="Unassembled WGS sequence"/>
</dbReference>
<reference evidence="2" key="3">
    <citation type="submission" date="2019-06" db="EMBL/GenBank/DDBJ databases">
        <authorList>
            <person name="Le Quere A."/>
            <person name="Colella S."/>
        </authorList>
    </citation>
    <scope>NUCLEOTIDE SEQUENCE</scope>
    <source>
        <strain evidence="2">EmedicaeMD41</strain>
    </source>
</reference>
<protein>
    <submittedName>
        <fullName evidence="1">PAS domain-containing protein</fullName>
    </submittedName>
</protein>
<reference evidence="1 3" key="2">
    <citation type="journal article" date="2018" name="FEMS Microbiol. Ecol.">
        <title>Co-invading symbiotic mutualists of Medicago polymorpha retain high ancestral diversity and contain diverse accessory genomes.</title>
        <authorList>
            <person name="Porter S.S."/>
            <person name="Faber-Hammond J.J."/>
            <person name="Friesen M.L."/>
        </authorList>
    </citation>
    <scope>NUCLEOTIDE SEQUENCE [LARGE SCALE GENOMIC DNA]</scope>
    <source>
        <strain evidence="1 3">Str16</strain>
    </source>
</reference>
<evidence type="ECO:0000313" key="3">
    <source>
        <dbReference type="Proteomes" id="UP001190825"/>
    </source>
</evidence>
<dbReference type="EMBL" id="NBUC01000126">
    <property type="protein sequence ID" value="PLT97811.1"/>
    <property type="molecule type" value="Genomic_DNA"/>
</dbReference>